<dbReference type="Proteomes" id="UP000193827">
    <property type="component" value="Unassembled WGS sequence"/>
</dbReference>
<sequence>MFDRLPNLAASVFYLHNTIYNEWSAVNFVAWSLEVEAQFYLIAPILAIFYTARGQSTRISLIAGVALFMSVIYVFNLDGPLRYTKSILALGQYFLAGFMIAGLMATGKLRGTRPSAAYDAVALFAFVTAICFDLGWPDPRLHAMGVLPLTIFFLCVFRGRVILAALRWPPVFTIGGMCYTIYLYHFWIIKAPVQAFDINEWAMGPFGILIFDLVMMAFVFAASSVLFAMFERPFMNRPSTSESRG</sequence>
<dbReference type="EMBL" id="FWFL01000011">
    <property type="protein sequence ID" value="SLN63465.1"/>
    <property type="molecule type" value="Genomic_DNA"/>
</dbReference>
<proteinExistence type="predicted"/>
<dbReference type="InterPro" id="IPR050879">
    <property type="entry name" value="Acyltransferase_3"/>
</dbReference>
<feature type="transmembrane region" description="Helical" evidence="1">
    <location>
        <begin position="171"/>
        <end position="188"/>
    </location>
</feature>
<name>A0A1Y5TJL1_9RHOB</name>
<feature type="domain" description="Acyltransferase 3" evidence="2">
    <location>
        <begin position="18"/>
        <end position="222"/>
    </location>
</feature>
<dbReference type="InterPro" id="IPR002656">
    <property type="entry name" value="Acyl_transf_3_dom"/>
</dbReference>
<keyword evidence="3" id="KW-0808">Transferase</keyword>
<dbReference type="PANTHER" id="PTHR23028">
    <property type="entry name" value="ACETYLTRANSFERASE"/>
    <property type="match status" value="1"/>
</dbReference>
<evidence type="ECO:0000313" key="3">
    <source>
        <dbReference type="EMBL" id="SLN63465.1"/>
    </source>
</evidence>
<evidence type="ECO:0000256" key="1">
    <source>
        <dbReference type="SAM" id="Phobius"/>
    </source>
</evidence>
<keyword evidence="3" id="KW-0012">Acyltransferase</keyword>
<dbReference type="AlphaFoldDB" id="A0A1Y5TJL1"/>
<feature type="transmembrane region" description="Helical" evidence="1">
    <location>
        <begin position="141"/>
        <end position="159"/>
    </location>
</feature>
<organism evidence="3 4">
    <name type="scientific">Roseovarius litorisediminis</name>
    <dbReference type="NCBI Taxonomy" id="1312363"/>
    <lineage>
        <taxon>Bacteria</taxon>
        <taxon>Pseudomonadati</taxon>
        <taxon>Pseudomonadota</taxon>
        <taxon>Alphaproteobacteria</taxon>
        <taxon>Rhodobacterales</taxon>
        <taxon>Roseobacteraceae</taxon>
        <taxon>Roseovarius</taxon>
    </lineage>
</organism>
<gene>
    <name evidence="3" type="ORF">PEL8287_03463</name>
</gene>
<dbReference type="GO" id="GO:0016020">
    <property type="term" value="C:membrane"/>
    <property type="evidence" value="ECO:0007669"/>
    <property type="project" value="TreeGrafter"/>
</dbReference>
<keyword evidence="1" id="KW-0472">Membrane</keyword>
<feature type="transmembrane region" description="Helical" evidence="1">
    <location>
        <begin position="117"/>
        <end position="135"/>
    </location>
</feature>
<dbReference type="Pfam" id="PF01757">
    <property type="entry name" value="Acyl_transf_3"/>
    <property type="match status" value="1"/>
</dbReference>
<reference evidence="3 4" key="1">
    <citation type="submission" date="2017-03" db="EMBL/GenBank/DDBJ databases">
        <authorList>
            <person name="Afonso C.L."/>
            <person name="Miller P.J."/>
            <person name="Scott M.A."/>
            <person name="Spackman E."/>
            <person name="Goraichik I."/>
            <person name="Dimitrov K.M."/>
            <person name="Suarez D.L."/>
            <person name="Swayne D.E."/>
        </authorList>
    </citation>
    <scope>NUCLEOTIDE SEQUENCE [LARGE SCALE GENOMIC DNA]</scope>
    <source>
        <strain evidence="3 4">CECT 8287</strain>
    </source>
</reference>
<keyword evidence="4" id="KW-1185">Reference proteome</keyword>
<accession>A0A1Y5TJL1</accession>
<dbReference type="PANTHER" id="PTHR23028:SF53">
    <property type="entry name" value="ACYL_TRANSF_3 DOMAIN-CONTAINING PROTEIN"/>
    <property type="match status" value="1"/>
</dbReference>
<keyword evidence="1" id="KW-1133">Transmembrane helix</keyword>
<keyword evidence="1" id="KW-0812">Transmembrane</keyword>
<evidence type="ECO:0000313" key="4">
    <source>
        <dbReference type="Proteomes" id="UP000193827"/>
    </source>
</evidence>
<feature type="transmembrane region" description="Helical" evidence="1">
    <location>
        <begin position="59"/>
        <end position="75"/>
    </location>
</feature>
<feature type="transmembrane region" description="Helical" evidence="1">
    <location>
        <begin position="28"/>
        <end position="52"/>
    </location>
</feature>
<feature type="transmembrane region" description="Helical" evidence="1">
    <location>
        <begin position="208"/>
        <end position="230"/>
    </location>
</feature>
<protein>
    <submittedName>
        <fullName evidence="3">Acyltransferase family protein</fullName>
    </submittedName>
</protein>
<feature type="transmembrane region" description="Helical" evidence="1">
    <location>
        <begin position="87"/>
        <end position="105"/>
    </location>
</feature>
<dbReference type="GO" id="GO:0000271">
    <property type="term" value="P:polysaccharide biosynthetic process"/>
    <property type="evidence" value="ECO:0007669"/>
    <property type="project" value="TreeGrafter"/>
</dbReference>
<dbReference type="GO" id="GO:0016747">
    <property type="term" value="F:acyltransferase activity, transferring groups other than amino-acyl groups"/>
    <property type="evidence" value="ECO:0007669"/>
    <property type="project" value="InterPro"/>
</dbReference>
<evidence type="ECO:0000259" key="2">
    <source>
        <dbReference type="Pfam" id="PF01757"/>
    </source>
</evidence>